<evidence type="ECO:0000313" key="4">
    <source>
        <dbReference type="EMBL" id="CAH0547316.1"/>
    </source>
</evidence>
<dbReference type="AlphaFoldDB" id="A0A9P0AU12"/>
<evidence type="ECO:0000313" key="5">
    <source>
        <dbReference type="Proteomes" id="UP001154078"/>
    </source>
</evidence>
<dbReference type="PROSITE" id="PS50088">
    <property type="entry name" value="ANK_REPEAT"/>
    <property type="match status" value="3"/>
</dbReference>
<dbReference type="SMART" id="SM00248">
    <property type="entry name" value="ANK"/>
    <property type="match status" value="3"/>
</dbReference>
<sequence length="197" mass="22241">MMDNQRFMLSGWEDEENDIDLDRNPKVSDEKDMLEAAENGDLIKVKELFNKNFSLIHAIDQDKYTALHRACYGNHIEVVKFLIENGANISAKTTMLWEPLHSCCKWNNTECAAILIQHGADVNAQSEGGQTPLHIAASYGVSYNTVQLLLMDPNIKTDIKNNSGEFAEDIAKRSSKFYNVFEMADSVLKTHNLELLS</sequence>
<dbReference type="GO" id="GO:0045087">
    <property type="term" value="P:innate immune response"/>
    <property type="evidence" value="ECO:0007669"/>
    <property type="project" value="TreeGrafter"/>
</dbReference>
<organism evidence="4 5">
    <name type="scientific">Brassicogethes aeneus</name>
    <name type="common">Rape pollen beetle</name>
    <name type="synonym">Meligethes aeneus</name>
    <dbReference type="NCBI Taxonomy" id="1431903"/>
    <lineage>
        <taxon>Eukaryota</taxon>
        <taxon>Metazoa</taxon>
        <taxon>Ecdysozoa</taxon>
        <taxon>Arthropoda</taxon>
        <taxon>Hexapoda</taxon>
        <taxon>Insecta</taxon>
        <taxon>Pterygota</taxon>
        <taxon>Neoptera</taxon>
        <taxon>Endopterygota</taxon>
        <taxon>Coleoptera</taxon>
        <taxon>Polyphaga</taxon>
        <taxon>Cucujiformia</taxon>
        <taxon>Nitidulidae</taxon>
        <taxon>Meligethinae</taxon>
        <taxon>Brassicogethes</taxon>
    </lineage>
</organism>
<dbReference type="Pfam" id="PF12796">
    <property type="entry name" value="Ank_2"/>
    <property type="match status" value="1"/>
</dbReference>
<dbReference type="InterPro" id="IPR036770">
    <property type="entry name" value="Ankyrin_rpt-contain_sf"/>
</dbReference>
<feature type="repeat" description="ANK" evidence="3">
    <location>
        <begin position="99"/>
        <end position="127"/>
    </location>
</feature>
<evidence type="ECO:0000256" key="2">
    <source>
        <dbReference type="ARBA" id="ARBA00023043"/>
    </source>
</evidence>
<dbReference type="PROSITE" id="PS50297">
    <property type="entry name" value="ANK_REP_REGION"/>
    <property type="match status" value="2"/>
</dbReference>
<dbReference type="PANTHER" id="PTHR23206:SF7">
    <property type="entry name" value="PROTEIN KINASE DOMAIN-CONTAINING PROTEIN"/>
    <property type="match status" value="1"/>
</dbReference>
<dbReference type="Gene3D" id="1.25.40.20">
    <property type="entry name" value="Ankyrin repeat-containing domain"/>
    <property type="match status" value="1"/>
</dbReference>
<dbReference type="PANTHER" id="PTHR23206">
    <property type="entry name" value="MASK PROTEIN"/>
    <property type="match status" value="1"/>
</dbReference>
<reference evidence="4" key="1">
    <citation type="submission" date="2021-12" db="EMBL/GenBank/DDBJ databases">
        <authorList>
            <person name="King R."/>
        </authorList>
    </citation>
    <scope>NUCLEOTIDE SEQUENCE</scope>
</reference>
<keyword evidence="1" id="KW-0677">Repeat</keyword>
<dbReference type="Pfam" id="PF13637">
    <property type="entry name" value="Ank_4"/>
    <property type="match status" value="1"/>
</dbReference>
<dbReference type="Proteomes" id="UP001154078">
    <property type="component" value="Chromosome 1"/>
</dbReference>
<feature type="repeat" description="ANK" evidence="3">
    <location>
        <begin position="62"/>
        <end position="94"/>
    </location>
</feature>
<dbReference type="EMBL" id="OV121132">
    <property type="protein sequence ID" value="CAH0547316.1"/>
    <property type="molecule type" value="Genomic_DNA"/>
</dbReference>
<keyword evidence="5" id="KW-1185">Reference proteome</keyword>
<evidence type="ECO:0000256" key="3">
    <source>
        <dbReference type="PROSITE-ProRule" id="PRU00023"/>
    </source>
</evidence>
<dbReference type="PRINTS" id="PR01415">
    <property type="entry name" value="ANKYRIN"/>
</dbReference>
<dbReference type="OrthoDB" id="19174at2759"/>
<name>A0A9P0AU12_BRAAE</name>
<gene>
    <name evidence="4" type="ORF">MELIAE_LOCUS1332</name>
</gene>
<dbReference type="SUPFAM" id="SSF48403">
    <property type="entry name" value="Ankyrin repeat"/>
    <property type="match status" value="1"/>
</dbReference>
<evidence type="ECO:0008006" key="6">
    <source>
        <dbReference type="Google" id="ProtNLM"/>
    </source>
</evidence>
<feature type="repeat" description="ANK" evidence="3">
    <location>
        <begin position="128"/>
        <end position="162"/>
    </location>
</feature>
<dbReference type="InterPro" id="IPR051631">
    <property type="entry name" value="Ankyrin-KH/SAM_domain"/>
</dbReference>
<proteinExistence type="predicted"/>
<accession>A0A9P0AU12</accession>
<dbReference type="InterPro" id="IPR002110">
    <property type="entry name" value="Ankyrin_rpt"/>
</dbReference>
<keyword evidence="2 3" id="KW-0040">ANK repeat</keyword>
<evidence type="ECO:0000256" key="1">
    <source>
        <dbReference type="ARBA" id="ARBA00022737"/>
    </source>
</evidence>
<protein>
    <recommendedName>
        <fullName evidence="6">Ankyrin repeat domain-containing protein 49</fullName>
    </recommendedName>
</protein>
<dbReference type="GO" id="GO:0005737">
    <property type="term" value="C:cytoplasm"/>
    <property type="evidence" value="ECO:0007669"/>
    <property type="project" value="TreeGrafter"/>
</dbReference>